<evidence type="ECO:0000256" key="4">
    <source>
        <dbReference type="SAM" id="Phobius"/>
    </source>
</evidence>
<keyword evidence="4" id="KW-1133">Transmembrane helix</keyword>
<dbReference type="Gene3D" id="3.30.70.270">
    <property type="match status" value="1"/>
</dbReference>
<evidence type="ECO:0000313" key="6">
    <source>
        <dbReference type="EMBL" id="ADC63176.1"/>
    </source>
</evidence>
<dbReference type="InterPro" id="IPR000160">
    <property type="entry name" value="GGDEF_dom"/>
</dbReference>
<comment type="cofactor">
    <cofactor evidence="1">
        <name>Mg(2+)</name>
        <dbReference type="ChEBI" id="CHEBI:18420"/>
    </cofactor>
</comment>
<dbReference type="SMART" id="SM00267">
    <property type="entry name" value="GGDEF"/>
    <property type="match status" value="1"/>
</dbReference>
<sequence>MIDFGFVIAPWRQTHTMQIKIGARLMLANLLILGVSLAVFGVLLQQEVDPGILILFSLLTAVASLALTPLLLPWICLRDLRAIQTVIAGLKRGDYAVPLPIAPEPGDPDDEYELNRLKREIHWMRRAIAKREQDIRRQTERILALNEALRIEAITDTLTGLYNARHFWECIGQCFNEHLHTGVSFAFVILDIDFFKRINDTHGHLGGDRVLEQFASALRESTRKTDIVARIGGEEFALILHNVSSDETKQYLHRLHGLLRERDIRIGPEQRIKVTASVGYYVIEKPLPPALTVPPITTTQDIVKRADDALYWVKNNGRNGIMAWHELTHDYRDQRLELTTPTSATCPCRRIPASPCAVSSDVDAA</sequence>
<dbReference type="eggNOG" id="COG3706">
    <property type="taxonomic scope" value="Bacteria"/>
</dbReference>
<dbReference type="GO" id="GO:0052621">
    <property type="term" value="F:diguanylate cyclase activity"/>
    <property type="evidence" value="ECO:0007669"/>
    <property type="project" value="UniProtKB-EC"/>
</dbReference>
<dbReference type="FunFam" id="3.30.70.270:FF:000001">
    <property type="entry name" value="Diguanylate cyclase domain protein"/>
    <property type="match status" value="1"/>
</dbReference>
<dbReference type="InterPro" id="IPR029787">
    <property type="entry name" value="Nucleotide_cyclase"/>
</dbReference>
<dbReference type="HOGENOM" id="CLU_757877_0_0_6"/>
<feature type="transmembrane region" description="Helical" evidence="4">
    <location>
        <begin position="21"/>
        <end position="44"/>
    </location>
</feature>
<organism evidence="6 7">
    <name type="scientific">Allochromatium vinosum (strain ATCC 17899 / DSM 180 / NBRC 103801 / NCIMB 10441 / D)</name>
    <name type="common">Chromatium vinosum</name>
    <dbReference type="NCBI Taxonomy" id="572477"/>
    <lineage>
        <taxon>Bacteria</taxon>
        <taxon>Pseudomonadati</taxon>
        <taxon>Pseudomonadota</taxon>
        <taxon>Gammaproteobacteria</taxon>
        <taxon>Chromatiales</taxon>
        <taxon>Chromatiaceae</taxon>
        <taxon>Allochromatium</taxon>
    </lineage>
</organism>
<protein>
    <recommendedName>
        <fullName evidence="2">diguanylate cyclase</fullName>
        <ecNumber evidence="2">2.7.7.65</ecNumber>
    </recommendedName>
</protein>
<dbReference type="OrthoDB" id="9813903at2"/>
<dbReference type="KEGG" id="alv:Alvin_2258"/>
<dbReference type="InterPro" id="IPR043128">
    <property type="entry name" value="Rev_trsase/Diguanyl_cyclase"/>
</dbReference>
<feature type="domain" description="GGDEF" evidence="5">
    <location>
        <begin position="183"/>
        <end position="326"/>
    </location>
</feature>
<feature type="transmembrane region" description="Helical" evidence="4">
    <location>
        <begin position="50"/>
        <end position="72"/>
    </location>
</feature>
<dbReference type="PANTHER" id="PTHR45138">
    <property type="entry name" value="REGULATORY COMPONENTS OF SENSORY TRANSDUCTION SYSTEM"/>
    <property type="match status" value="1"/>
</dbReference>
<dbReference type="Pfam" id="PF00990">
    <property type="entry name" value="GGDEF"/>
    <property type="match status" value="1"/>
</dbReference>
<evidence type="ECO:0000256" key="2">
    <source>
        <dbReference type="ARBA" id="ARBA00012528"/>
    </source>
</evidence>
<evidence type="ECO:0000313" key="7">
    <source>
        <dbReference type="Proteomes" id="UP000001441"/>
    </source>
</evidence>
<dbReference type="STRING" id="572477.Alvin_2258"/>
<keyword evidence="4" id="KW-0472">Membrane</keyword>
<evidence type="ECO:0000256" key="3">
    <source>
        <dbReference type="ARBA" id="ARBA00034247"/>
    </source>
</evidence>
<dbReference type="NCBIfam" id="TIGR00254">
    <property type="entry name" value="GGDEF"/>
    <property type="match status" value="1"/>
</dbReference>
<dbReference type="Proteomes" id="UP000001441">
    <property type="component" value="Chromosome"/>
</dbReference>
<dbReference type="InterPro" id="IPR050469">
    <property type="entry name" value="Diguanylate_Cyclase"/>
</dbReference>
<dbReference type="PANTHER" id="PTHR45138:SF9">
    <property type="entry name" value="DIGUANYLATE CYCLASE DGCM-RELATED"/>
    <property type="match status" value="1"/>
</dbReference>
<accession>D3RW13</accession>
<keyword evidence="4" id="KW-0812">Transmembrane</keyword>
<dbReference type="EC" id="2.7.7.65" evidence="2"/>
<proteinExistence type="predicted"/>
<evidence type="ECO:0000259" key="5">
    <source>
        <dbReference type="PROSITE" id="PS50887"/>
    </source>
</evidence>
<gene>
    <name evidence="6" type="ordered locus">Alvin_2258</name>
</gene>
<dbReference type="AlphaFoldDB" id="D3RW13"/>
<dbReference type="CDD" id="cd01949">
    <property type="entry name" value="GGDEF"/>
    <property type="match status" value="1"/>
</dbReference>
<evidence type="ECO:0000256" key="1">
    <source>
        <dbReference type="ARBA" id="ARBA00001946"/>
    </source>
</evidence>
<dbReference type="PROSITE" id="PS50887">
    <property type="entry name" value="GGDEF"/>
    <property type="match status" value="1"/>
</dbReference>
<reference evidence="6 7" key="1">
    <citation type="journal article" date="2011" name="Stand. Genomic Sci.">
        <title>Complete genome sequence of Allochromatium vinosum DSM 180(T).</title>
        <authorList>
            <person name="Weissgerber T."/>
            <person name="Zigann R."/>
            <person name="Bruce D."/>
            <person name="Chang Y.J."/>
            <person name="Detter J.C."/>
            <person name="Han C."/>
            <person name="Hauser L."/>
            <person name="Jeffries C.D."/>
            <person name="Land M."/>
            <person name="Munk A.C."/>
            <person name="Tapia R."/>
            <person name="Dahl C."/>
        </authorList>
    </citation>
    <scope>NUCLEOTIDE SEQUENCE [LARGE SCALE GENOMIC DNA]</scope>
    <source>
        <strain evidence="7">ATCC 17899 / DSM 180 / NBRC 103801 / NCIMB 10441 / D</strain>
    </source>
</reference>
<dbReference type="EMBL" id="CP001896">
    <property type="protein sequence ID" value="ADC63176.1"/>
    <property type="molecule type" value="Genomic_DNA"/>
</dbReference>
<keyword evidence="7" id="KW-1185">Reference proteome</keyword>
<dbReference type="SUPFAM" id="SSF55073">
    <property type="entry name" value="Nucleotide cyclase"/>
    <property type="match status" value="1"/>
</dbReference>
<name>D3RW13_ALLVD</name>
<comment type="catalytic activity">
    <reaction evidence="3">
        <text>2 GTP = 3',3'-c-di-GMP + 2 diphosphate</text>
        <dbReference type="Rhea" id="RHEA:24898"/>
        <dbReference type="ChEBI" id="CHEBI:33019"/>
        <dbReference type="ChEBI" id="CHEBI:37565"/>
        <dbReference type="ChEBI" id="CHEBI:58805"/>
        <dbReference type="EC" id="2.7.7.65"/>
    </reaction>
</comment>